<dbReference type="Gene3D" id="2.10.70.100">
    <property type="match status" value="1"/>
</dbReference>
<dbReference type="Gene3D" id="3.30.450.20">
    <property type="entry name" value="PAS domain"/>
    <property type="match status" value="3"/>
</dbReference>
<evidence type="ECO:0000256" key="13">
    <source>
        <dbReference type="ARBA" id="ARBA00023136"/>
    </source>
</evidence>
<dbReference type="CDD" id="cd17546">
    <property type="entry name" value="REC_hyHK_CKI1_RcsC-like"/>
    <property type="match status" value="1"/>
</dbReference>
<dbReference type="CDD" id="cd06225">
    <property type="entry name" value="HAMP"/>
    <property type="match status" value="1"/>
</dbReference>
<dbReference type="PANTHER" id="PTHR43065:SF46">
    <property type="entry name" value="C4-DICARBOXYLATE TRANSPORT SENSOR PROTEIN DCTB"/>
    <property type="match status" value="1"/>
</dbReference>
<dbReference type="InterPro" id="IPR001610">
    <property type="entry name" value="PAC"/>
</dbReference>
<dbReference type="Pfam" id="PF08447">
    <property type="entry name" value="PAS_3"/>
    <property type="match status" value="1"/>
</dbReference>
<feature type="domain" description="PAC" evidence="19">
    <location>
        <begin position="575"/>
        <end position="625"/>
    </location>
</feature>
<evidence type="ECO:0000256" key="9">
    <source>
        <dbReference type="ARBA" id="ARBA00022777"/>
    </source>
</evidence>
<dbReference type="SMART" id="SM00387">
    <property type="entry name" value="HATPase_c"/>
    <property type="match status" value="1"/>
</dbReference>
<dbReference type="SMART" id="SM00086">
    <property type="entry name" value="PAC"/>
    <property type="match status" value="2"/>
</dbReference>
<evidence type="ECO:0000259" key="20">
    <source>
        <dbReference type="PROSITE" id="PS50885"/>
    </source>
</evidence>
<evidence type="ECO:0000259" key="17">
    <source>
        <dbReference type="PROSITE" id="PS50110"/>
    </source>
</evidence>
<proteinExistence type="predicted"/>
<dbReference type="PANTHER" id="PTHR43065">
    <property type="entry name" value="SENSOR HISTIDINE KINASE"/>
    <property type="match status" value="1"/>
</dbReference>
<dbReference type="Gene3D" id="1.10.287.130">
    <property type="match status" value="1"/>
</dbReference>
<keyword evidence="11 15" id="KW-1133">Transmembrane helix</keyword>
<evidence type="ECO:0000256" key="3">
    <source>
        <dbReference type="ARBA" id="ARBA00012438"/>
    </source>
</evidence>
<keyword evidence="10" id="KW-0067">ATP-binding</keyword>
<protein>
    <recommendedName>
        <fullName evidence="3">histidine kinase</fullName>
        <ecNumber evidence="3">2.7.13.3</ecNumber>
    </recommendedName>
</protein>
<name>A0AAW4KWC5_9BACT</name>
<keyword evidence="7 15" id="KW-0812">Transmembrane</keyword>
<dbReference type="Gene3D" id="3.40.50.2300">
    <property type="match status" value="1"/>
</dbReference>
<dbReference type="SUPFAM" id="SSF55874">
    <property type="entry name" value="ATPase domain of HSP90 chaperone/DNA topoisomerase II/histidine kinase"/>
    <property type="match status" value="1"/>
</dbReference>
<dbReference type="Gene3D" id="3.30.565.10">
    <property type="entry name" value="Histidine kinase-like ATPase, C-terminal domain"/>
    <property type="match status" value="1"/>
</dbReference>
<dbReference type="CDD" id="cd00082">
    <property type="entry name" value="HisKA"/>
    <property type="match status" value="1"/>
</dbReference>
<feature type="domain" description="PAS" evidence="18">
    <location>
        <begin position="501"/>
        <end position="549"/>
    </location>
</feature>
<keyword evidence="12" id="KW-0902">Two-component regulatory system</keyword>
<dbReference type="InterPro" id="IPR013655">
    <property type="entry name" value="PAS_fold_3"/>
</dbReference>
<dbReference type="Pfam" id="PF02518">
    <property type="entry name" value="HATPase_c"/>
    <property type="match status" value="1"/>
</dbReference>
<dbReference type="InterPro" id="IPR005467">
    <property type="entry name" value="His_kinase_dom"/>
</dbReference>
<dbReference type="SMART" id="SM00448">
    <property type="entry name" value="REC"/>
    <property type="match status" value="1"/>
</dbReference>
<dbReference type="NCBIfam" id="TIGR00229">
    <property type="entry name" value="sensory_box"/>
    <property type="match status" value="2"/>
</dbReference>
<dbReference type="PROSITE" id="PS50885">
    <property type="entry name" value="HAMP"/>
    <property type="match status" value="1"/>
</dbReference>
<dbReference type="GO" id="GO:0005524">
    <property type="term" value="F:ATP binding"/>
    <property type="evidence" value="ECO:0007669"/>
    <property type="project" value="UniProtKB-KW"/>
</dbReference>
<keyword evidence="4" id="KW-1003">Cell membrane</keyword>
<keyword evidence="6" id="KW-0808">Transferase</keyword>
<feature type="domain" description="Histidine kinase" evidence="16">
    <location>
        <begin position="638"/>
        <end position="854"/>
    </location>
</feature>
<dbReference type="PROSITE" id="PS50110">
    <property type="entry name" value="RESPONSE_REGULATORY"/>
    <property type="match status" value="1"/>
</dbReference>
<evidence type="ECO:0000313" key="22">
    <source>
        <dbReference type="Proteomes" id="UP000811899"/>
    </source>
</evidence>
<dbReference type="InterPro" id="IPR003661">
    <property type="entry name" value="HisK_dim/P_dom"/>
</dbReference>
<dbReference type="Gene3D" id="6.10.340.10">
    <property type="match status" value="1"/>
</dbReference>
<accession>A0AAW4KWC5</accession>
<dbReference type="PROSITE" id="PS50112">
    <property type="entry name" value="PAS"/>
    <property type="match status" value="1"/>
</dbReference>
<dbReference type="GO" id="GO:0000155">
    <property type="term" value="F:phosphorelay sensor kinase activity"/>
    <property type="evidence" value="ECO:0007669"/>
    <property type="project" value="InterPro"/>
</dbReference>
<gene>
    <name evidence="21" type="ORF">KI809_00990</name>
</gene>
<organism evidence="21 22">
    <name type="scientific">Geoanaerobacter pelophilus</name>
    <dbReference type="NCBI Taxonomy" id="60036"/>
    <lineage>
        <taxon>Bacteria</taxon>
        <taxon>Pseudomonadati</taxon>
        <taxon>Thermodesulfobacteriota</taxon>
        <taxon>Desulfuromonadia</taxon>
        <taxon>Geobacterales</taxon>
        <taxon>Geobacteraceae</taxon>
        <taxon>Geoanaerobacter</taxon>
    </lineage>
</organism>
<comment type="caution">
    <text evidence="21">The sequence shown here is derived from an EMBL/GenBank/DDBJ whole genome shotgun (WGS) entry which is preliminary data.</text>
</comment>
<evidence type="ECO:0000259" key="19">
    <source>
        <dbReference type="PROSITE" id="PS50113"/>
    </source>
</evidence>
<feature type="domain" description="PAC" evidence="19">
    <location>
        <begin position="448"/>
        <end position="500"/>
    </location>
</feature>
<evidence type="ECO:0000256" key="6">
    <source>
        <dbReference type="ARBA" id="ARBA00022679"/>
    </source>
</evidence>
<dbReference type="InterPro" id="IPR004358">
    <property type="entry name" value="Sig_transdc_His_kin-like_C"/>
</dbReference>
<dbReference type="InterPro" id="IPR036097">
    <property type="entry name" value="HisK_dim/P_sf"/>
</dbReference>
<reference evidence="21 22" key="1">
    <citation type="submission" date="2021-05" db="EMBL/GenBank/DDBJ databases">
        <title>The draft genome of Geobacter pelophilus DSM 12255.</title>
        <authorList>
            <person name="Xu Z."/>
            <person name="Masuda Y."/>
            <person name="Itoh H."/>
            <person name="Senoo K."/>
        </authorList>
    </citation>
    <scope>NUCLEOTIDE SEQUENCE [LARGE SCALE GENOMIC DNA]</scope>
    <source>
        <strain evidence="21 22">DSM 12255</strain>
    </source>
</reference>
<dbReference type="InterPro" id="IPR033479">
    <property type="entry name" value="dCache_1"/>
</dbReference>
<keyword evidence="22" id="KW-1185">Reference proteome</keyword>
<feature type="domain" description="HAMP" evidence="20">
    <location>
        <begin position="308"/>
        <end position="361"/>
    </location>
</feature>
<dbReference type="PRINTS" id="PR00344">
    <property type="entry name" value="BCTRLSENSOR"/>
</dbReference>
<dbReference type="Pfam" id="PF13426">
    <property type="entry name" value="PAS_9"/>
    <property type="match status" value="1"/>
</dbReference>
<dbReference type="InterPro" id="IPR000700">
    <property type="entry name" value="PAS-assoc_C"/>
</dbReference>
<evidence type="ECO:0000256" key="11">
    <source>
        <dbReference type="ARBA" id="ARBA00022989"/>
    </source>
</evidence>
<dbReference type="SUPFAM" id="SSF47384">
    <property type="entry name" value="Homodimeric domain of signal transducing histidine kinase"/>
    <property type="match status" value="1"/>
</dbReference>
<keyword evidence="9" id="KW-0418">Kinase</keyword>
<dbReference type="InterPro" id="IPR003594">
    <property type="entry name" value="HATPase_dom"/>
</dbReference>
<feature type="domain" description="Response regulatory" evidence="17">
    <location>
        <begin position="873"/>
        <end position="993"/>
    </location>
</feature>
<dbReference type="Pfam" id="PF00072">
    <property type="entry name" value="Response_reg"/>
    <property type="match status" value="1"/>
</dbReference>
<dbReference type="SMART" id="SM00388">
    <property type="entry name" value="HisKA"/>
    <property type="match status" value="1"/>
</dbReference>
<dbReference type="Pfam" id="PF02743">
    <property type="entry name" value="dCache_1"/>
    <property type="match status" value="1"/>
</dbReference>
<dbReference type="SMART" id="SM00304">
    <property type="entry name" value="HAMP"/>
    <property type="match status" value="1"/>
</dbReference>
<keyword evidence="8" id="KW-0547">Nucleotide-binding</keyword>
<dbReference type="SUPFAM" id="SSF52172">
    <property type="entry name" value="CheY-like"/>
    <property type="match status" value="1"/>
</dbReference>
<evidence type="ECO:0000313" key="21">
    <source>
        <dbReference type="EMBL" id="MBT0662863.1"/>
    </source>
</evidence>
<keyword evidence="5 14" id="KW-0597">Phosphoprotein</keyword>
<evidence type="ECO:0000256" key="15">
    <source>
        <dbReference type="SAM" id="Phobius"/>
    </source>
</evidence>
<dbReference type="AlphaFoldDB" id="A0AAW4KWC5"/>
<evidence type="ECO:0000256" key="12">
    <source>
        <dbReference type="ARBA" id="ARBA00023012"/>
    </source>
</evidence>
<evidence type="ECO:0000256" key="8">
    <source>
        <dbReference type="ARBA" id="ARBA00022741"/>
    </source>
</evidence>
<evidence type="ECO:0000259" key="18">
    <source>
        <dbReference type="PROSITE" id="PS50112"/>
    </source>
</evidence>
<dbReference type="SUPFAM" id="SSF158472">
    <property type="entry name" value="HAMP domain-like"/>
    <property type="match status" value="1"/>
</dbReference>
<evidence type="ECO:0000256" key="4">
    <source>
        <dbReference type="ARBA" id="ARBA00022475"/>
    </source>
</evidence>
<dbReference type="Pfam" id="PF00672">
    <property type="entry name" value="HAMP"/>
    <property type="match status" value="1"/>
</dbReference>
<evidence type="ECO:0000256" key="14">
    <source>
        <dbReference type="PROSITE-ProRule" id="PRU00169"/>
    </source>
</evidence>
<feature type="transmembrane region" description="Helical" evidence="15">
    <location>
        <begin position="284"/>
        <end position="306"/>
    </location>
</feature>
<dbReference type="Proteomes" id="UP000811899">
    <property type="component" value="Unassembled WGS sequence"/>
</dbReference>
<dbReference type="InterPro" id="IPR011006">
    <property type="entry name" value="CheY-like_superfamily"/>
</dbReference>
<evidence type="ECO:0000256" key="2">
    <source>
        <dbReference type="ARBA" id="ARBA00004651"/>
    </source>
</evidence>
<dbReference type="SMART" id="SM00091">
    <property type="entry name" value="PAS"/>
    <property type="match status" value="2"/>
</dbReference>
<dbReference type="InterPro" id="IPR003660">
    <property type="entry name" value="HAMP_dom"/>
</dbReference>
<dbReference type="SUPFAM" id="SSF55785">
    <property type="entry name" value="PYP-like sensor domain (PAS domain)"/>
    <property type="match status" value="2"/>
</dbReference>
<sequence>MSRFTMLPIRMQLLALAVLLTLPALGIIVYSGVKDRNENYRAAMVETQKLADNLAARQENIITEGQLLASLLADLPDVHTRNKGKIDAILTKTQQRNAQYKSILIADETGVIWASSLPGMTGISVADRRYFRNARATMRFSSGEVVTHKLLQTPTISLAHPLASKKGEFAGAIILSYNLEVMRSTLYHFQLPANTNYRLVDRNGIIISSGSDAGLKVGEPLPQEQFRMMQEGGDRFTATFTRSDGDQRIFTSRKLWLKGETSPFMYIRATISAQKVRAASNRDLLLNVSLLLPFVASAFLLAVFIARRSITNKVAVLRSSFHQIASGDFSARITNRVEGGELGELGRAFDAMAERLTDDIARREQAEQYLQDAMLRLQLATASGQLGVWDWNPEEDFMLWDTRMFELYGISQDSFTASVDSWMNGLHPDDKDRAVAECQDALDGKKAFDTVFRVIHPDGTVVQIKADGIVVRNAAGKAVRMIGINRDITEQKRVEEALQREQLLTNAIFDTIPGLLYLYDDQGKLVRWNKKHETMTGYTAEELAGMSLLDWYRGSEEDIAAITRGVEQCLVEGYAEATGNLQIKDGSKILFHFTAVRLEIDGKTYFAGIGIDITEREKLQNELIKMQKLESLGVLAGGIAHDFNNILTGIMGNISFAKIVLDESHEAFKPLEKAEKASLRAAELAKKLLIFAKGGQPVKKAVTVQSIVKKAISTALSDTSIKFSLEFPLNFPMVEVDESQLSQAFLNIVNNAVQAMSSGGKLAVRGETVALPAENSIGLPAGDYVTIAFTDEGCGIPAANLKKIFDPYFSTKAGGSGLGLASAHTIITKHGGQITVESTVGEGTTFSVYLPAATAPEGIEHSGNEENSGKHGAILVMDDEEMVRDITSLMLERLGYKVTTCINGDEAISFYHSAMEAGTPFCIVIMDLTIPGGMGGVEAASRIRAFDPDACLIVSSGYSDDPVMANYHDYGFCAAMGKPYKVETIAKVLEKCNNSTK</sequence>
<dbReference type="InterPro" id="IPR036890">
    <property type="entry name" value="HATPase_C_sf"/>
</dbReference>
<evidence type="ECO:0000256" key="5">
    <source>
        <dbReference type="ARBA" id="ARBA00022553"/>
    </source>
</evidence>
<dbReference type="CDD" id="cd00130">
    <property type="entry name" value="PAS"/>
    <property type="match status" value="2"/>
</dbReference>
<dbReference type="CDD" id="cd12914">
    <property type="entry name" value="PDC1_DGC_like"/>
    <property type="match status" value="1"/>
</dbReference>
<keyword evidence="13 15" id="KW-0472">Membrane</keyword>
<dbReference type="GO" id="GO:0005886">
    <property type="term" value="C:plasma membrane"/>
    <property type="evidence" value="ECO:0007669"/>
    <property type="project" value="UniProtKB-SubCell"/>
</dbReference>
<dbReference type="RefSeq" id="WP_214169657.1">
    <property type="nucleotide sequence ID" value="NZ_JAHCVJ010000001.1"/>
</dbReference>
<dbReference type="PROSITE" id="PS50113">
    <property type="entry name" value="PAC"/>
    <property type="match status" value="2"/>
</dbReference>
<evidence type="ECO:0000256" key="10">
    <source>
        <dbReference type="ARBA" id="ARBA00022840"/>
    </source>
</evidence>
<evidence type="ECO:0000256" key="1">
    <source>
        <dbReference type="ARBA" id="ARBA00000085"/>
    </source>
</evidence>
<dbReference type="InterPro" id="IPR035965">
    <property type="entry name" value="PAS-like_dom_sf"/>
</dbReference>
<dbReference type="EMBL" id="JAHCVJ010000001">
    <property type="protein sequence ID" value="MBT0662863.1"/>
    <property type="molecule type" value="Genomic_DNA"/>
</dbReference>
<dbReference type="InterPro" id="IPR000014">
    <property type="entry name" value="PAS"/>
</dbReference>
<dbReference type="EC" id="2.7.13.3" evidence="3"/>
<evidence type="ECO:0000256" key="7">
    <source>
        <dbReference type="ARBA" id="ARBA00022692"/>
    </source>
</evidence>
<dbReference type="PROSITE" id="PS50109">
    <property type="entry name" value="HIS_KIN"/>
    <property type="match status" value="1"/>
</dbReference>
<evidence type="ECO:0000259" key="16">
    <source>
        <dbReference type="PROSITE" id="PS50109"/>
    </source>
</evidence>
<dbReference type="InterPro" id="IPR001789">
    <property type="entry name" value="Sig_transdc_resp-reg_receiver"/>
</dbReference>
<feature type="modified residue" description="4-aspartylphosphate" evidence="14">
    <location>
        <position position="927"/>
    </location>
</feature>
<comment type="subcellular location">
    <subcellularLocation>
        <location evidence="2">Cell membrane</location>
        <topology evidence="2">Multi-pass membrane protein</topology>
    </subcellularLocation>
</comment>
<comment type="catalytic activity">
    <reaction evidence="1">
        <text>ATP + protein L-histidine = ADP + protein N-phospho-L-histidine.</text>
        <dbReference type="EC" id="2.7.13.3"/>
    </reaction>
</comment>